<reference evidence="2" key="2">
    <citation type="submission" date="2023-05" db="EMBL/GenBank/DDBJ databases">
        <authorList>
            <consortium name="Lawrence Berkeley National Laboratory"/>
            <person name="Steindorff A."/>
            <person name="Hensen N."/>
            <person name="Bonometti L."/>
            <person name="Westerberg I."/>
            <person name="Brannstrom I.O."/>
            <person name="Guillou S."/>
            <person name="Cros-Aarteil S."/>
            <person name="Calhoun S."/>
            <person name="Haridas S."/>
            <person name="Kuo A."/>
            <person name="Mondo S."/>
            <person name="Pangilinan J."/>
            <person name="Riley R."/>
            <person name="Labutti K."/>
            <person name="Andreopoulos B."/>
            <person name="Lipzen A."/>
            <person name="Chen C."/>
            <person name="Yanf M."/>
            <person name="Daum C."/>
            <person name="Ng V."/>
            <person name="Clum A."/>
            <person name="Ohm R."/>
            <person name="Martin F."/>
            <person name="Silar P."/>
            <person name="Natvig D."/>
            <person name="Lalanne C."/>
            <person name="Gautier V."/>
            <person name="Ament-Velasquez S.L."/>
            <person name="Kruys A."/>
            <person name="Hutchinson M.I."/>
            <person name="Powell A.J."/>
            <person name="Barry K."/>
            <person name="Miller A.N."/>
            <person name="Grigoriev I.V."/>
            <person name="Debuchy R."/>
            <person name="Gladieux P."/>
            <person name="Thoren M.H."/>
            <person name="Johannesson H."/>
        </authorList>
    </citation>
    <scope>NUCLEOTIDE SEQUENCE</scope>
    <source>
        <strain evidence="2">CBS 141.50</strain>
    </source>
</reference>
<proteinExistence type="predicted"/>
<accession>A0AAN6ZKW0</accession>
<evidence type="ECO:0000313" key="2">
    <source>
        <dbReference type="EMBL" id="KAK4142222.1"/>
    </source>
</evidence>
<dbReference type="AlphaFoldDB" id="A0AAN6ZKW0"/>
<protein>
    <submittedName>
        <fullName evidence="2">Uncharacterized protein</fullName>
    </submittedName>
</protein>
<evidence type="ECO:0000256" key="1">
    <source>
        <dbReference type="SAM" id="MobiDB-lite"/>
    </source>
</evidence>
<sequence length="340" mass="38470">MGAPKNDQPPAFPPDQPSTSTTTTTSTPQPSTSTSTNPANPTNPPPPYDPPAYELRSETAAPDPDTLLDPCTFVIHGRFIYPMLQTDTASEEPDSQPVYQLSRAIHEQGAATEHISFQRIDPRIRMTTTTTTDDDPEDDTIGETIPRLTHRPKDLYNLEHRKEMAYLGIPFQAWLEPQTRRGMGKVQIEKAPMFHSGYRVAKMWGEGEVRRLEREGKGKVVKKGEVYFTMKEAGGKSISESGSGSGSNGSKSGVWWEWSDQDGKVVAVQVREWDARGEETFKLRVTAPLARRWRDGLVGLWCLWMWHVRMLEVVPKKTWEDRKRIMKMPRLYLSPTMLGK</sequence>
<dbReference type="EMBL" id="MU853600">
    <property type="protein sequence ID" value="KAK4142222.1"/>
    <property type="molecule type" value="Genomic_DNA"/>
</dbReference>
<reference evidence="2" key="1">
    <citation type="journal article" date="2023" name="Mol. Phylogenet. Evol.">
        <title>Genome-scale phylogeny and comparative genomics of the fungal order Sordariales.</title>
        <authorList>
            <person name="Hensen N."/>
            <person name="Bonometti L."/>
            <person name="Westerberg I."/>
            <person name="Brannstrom I.O."/>
            <person name="Guillou S."/>
            <person name="Cros-Aarteil S."/>
            <person name="Calhoun S."/>
            <person name="Haridas S."/>
            <person name="Kuo A."/>
            <person name="Mondo S."/>
            <person name="Pangilinan J."/>
            <person name="Riley R."/>
            <person name="LaButti K."/>
            <person name="Andreopoulos B."/>
            <person name="Lipzen A."/>
            <person name="Chen C."/>
            <person name="Yan M."/>
            <person name="Daum C."/>
            <person name="Ng V."/>
            <person name="Clum A."/>
            <person name="Steindorff A."/>
            <person name="Ohm R.A."/>
            <person name="Martin F."/>
            <person name="Silar P."/>
            <person name="Natvig D.O."/>
            <person name="Lalanne C."/>
            <person name="Gautier V."/>
            <person name="Ament-Velasquez S.L."/>
            <person name="Kruys A."/>
            <person name="Hutchinson M.I."/>
            <person name="Powell A.J."/>
            <person name="Barry K."/>
            <person name="Miller A.N."/>
            <person name="Grigoriev I.V."/>
            <person name="Debuchy R."/>
            <person name="Gladieux P."/>
            <person name="Hiltunen Thoren M."/>
            <person name="Johannesson H."/>
        </authorList>
    </citation>
    <scope>NUCLEOTIDE SEQUENCE</scope>
    <source>
        <strain evidence="2">CBS 141.50</strain>
    </source>
</reference>
<evidence type="ECO:0000313" key="3">
    <source>
        <dbReference type="Proteomes" id="UP001302676"/>
    </source>
</evidence>
<name>A0AAN6ZKW0_9PEZI</name>
<feature type="compositionally biased region" description="Pro residues" evidence="1">
    <location>
        <begin position="41"/>
        <end position="50"/>
    </location>
</feature>
<gene>
    <name evidence="2" type="ORF">C8A04DRAFT_13437</name>
</gene>
<dbReference type="RefSeq" id="XP_062635593.1">
    <property type="nucleotide sequence ID" value="XM_062777712.1"/>
</dbReference>
<dbReference type="GeneID" id="87814325"/>
<organism evidence="2 3">
    <name type="scientific">Dichotomopilus funicola</name>
    <dbReference type="NCBI Taxonomy" id="1934379"/>
    <lineage>
        <taxon>Eukaryota</taxon>
        <taxon>Fungi</taxon>
        <taxon>Dikarya</taxon>
        <taxon>Ascomycota</taxon>
        <taxon>Pezizomycotina</taxon>
        <taxon>Sordariomycetes</taxon>
        <taxon>Sordariomycetidae</taxon>
        <taxon>Sordariales</taxon>
        <taxon>Chaetomiaceae</taxon>
        <taxon>Dichotomopilus</taxon>
    </lineage>
</organism>
<feature type="compositionally biased region" description="Low complexity" evidence="1">
    <location>
        <begin position="17"/>
        <end position="40"/>
    </location>
</feature>
<feature type="region of interest" description="Disordered" evidence="1">
    <location>
        <begin position="1"/>
        <end position="65"/>
    </location>
</feature>
<dbReference type="Proteomes" id="UP001302676">
    <property type="component" value="Unassembled WGS sequence"/>
</dbReference>
<comment type="caution">
    <text evidence="2">The sequence shown here is derived from an EMBL/GenBank/DDBJ whole genome shotgun (WGS) entry which is preliminary data.</text>
</comment>
<keyword evidence="3" id="KW-1185">Reference proteome</keyword>